<feature type="region of interest" description="Disordered" evidence="16">
    <location>
        <begin position="3177"/>
        <end position="3227"/>
    </location>
</feature>
<keyword evidence="12" id="KW-0325">Glycoprotein</keyword>
<dbReference type="FunFam" id="2.60.60.20:FF:000008">
    <property type="entry name" value="Polycystic kidney disease 1-like 2, isoform CRA_a"/>
    <property type="match status" value="1"/>
</dbReference>
<dbReference type="SUPFAM" id="SSF49785">
    <property type="entry name" value="Galactose-binding domain-like"/>
    <property type="match status" value="1"/>
</dbReference>
<evidence type="ECO:0000256" key="15">
    <source>
        <dbReference type="PROSITE-ProRule" id="PRU00152"/>
    </source>
</evidence>
<evidence type="ECO:0000256" key="3">
    <source>
        <dbReference type="ARBA" id="ARBA00007200"/>
    </source>
</evidence>
<dbReference type="InterPro" id="IPR051223">
    <property type="entry name" value="Polycystin"/>
</dbReference>
<keyword evidence="13" id="KW-0966">Cell projection</keyword>
<sequence>CRPEPFAVHPHHVSASSSQGWYPAQYGLITENVVTAWCAAEKDTRQWLQIDLQENKDLLALALQGLYGHSWVESFYLQYSVDEETWYCYGSEKGHKLFSGNDNDNTVKVHVLLLDTIFARYVRINPQTWHHDLCLRTELYGCRWNPNGTYNIRPPMYNNTCGILEPTEPPTTPTEVPTTTIDEKVVVIPISPFNLTFPGYTVKTFQLFLIGVSIHEGTDVVYDWNLGNQVARKVSKTFAHYYSRPGVYNVEVTASNANNSYTNQGVIVVQAPIIGPTCRTNVTFNVSVGGGNPEQVLESLGDNYRESSVIVKYVSIGTHYVLIKAKNDVDQKETKCAVIVQEPVANLSLFVPPLRLKLGSQVIYIAVGESITIEGGISKGTSVFCEFDFGKKVLEKGIGVYKASYTYTEEGNYTIGITCKNKVSIAQLKYPKRIVAQKDEQIRNLNIVVNVTKKGEWSAFMLVKNAGTAFLCKWTLGDGTAFQTDISDLNSPVLHKYAMEGPYDVLVRCENRHGVAEAKTIAWVQIPIIRLTCDSMQTYIKTSDEAYFEISLHSGSHMTVQVKFDDNSTHSIFLTEGFNSTKKLLQKHSFLTNGSYKVQVVASNLLGTLNKQCEPVVFVQNPLRDIFLVPDKTVIKVSDEVIFSLKTTVSEEFSPTKALCAWSFREESQVHEMRLIFDDQRTVTFHHRYLHKGTFNTSVNCSNKVSQIFLESAITVLEPVKPIMKVCLHCDRSTNVSEIASKKYFALGEKATFLLTSQDFDRVYHWTMTAHGSLGNSTKPYFFAFLNKTGIFTTNVEVDKVVERLTASVTFTVQEKIADVLFISSGFTWLRSATFFKLALRKFHHGDCFVIRFSGSFNDVTECAASSTESFEFSFNRTFPDEGSYNICVNVFNKVSKERHCLLVMVQKPMCSIVNVSIWDSNNSISDVKANTNNRTHYYKSQEFEFDGHFINNCLLPDSEDAKLSWQIRKRRGRRDLESSQVIWESGGSSIVVFARSLLYGQYYFVFSVELTSPDVKNLYGLVNGQAVGNVEVVRSPLSGQIAGDRFRDVDIEEQLRLDAAFYDPDLLPGSGISGMKYEWYCRTQDEVTGLFVHCFEKGKSYKTFPIASLTSSLLRTNLDRYIANRTYIFSVKATKQDDGRRAEDEVSVFVLPPGPPLILISCDKDCSQNLQPSVDLRLEAVCKGQCISFKLSFRWELYKRNGDQWTRIEIPAELDMESSNRDFLIRSHIFQNILGPGGECLVQLEVRREGGRAGYFSITLNVNEPPKKGNCSCSPSIGKLANTEFQVFCDNWMDPDTPLLYSFTYGEDKKPLLTSLEDPASSRKFRIYKQLPEEIPSISIPIRVSVEDALGMSSELSFLLEVKNARMDSVDLDSVLNDLDSEDGNSTTAISNPEEARAETQKVVNLLEQLLLSDARDEDDGGGAGDGGGNGGTNGGGNAGGGSGGSGGNGGGGGSGGDSADRSGSSSGGSSVGTGSSGGSGSGGGSSSGVDQGQQQAGAGQSLSDKGIPVTAAPTKPPMSQKEIQRAKIIEKSLSKLQAVTNILANSETTSVSELLVISDAVVRVTENNDVLTQNARDSSIDLISNIVAAVDKPDASAASLEKMAVIIGKAVSNLLKSILDGSPVSLNDPFYRCDDSVKESGRKASRNILKIMKDMLTAVLRAKSPGDEDTVFNTTLIRVVLHKALANTLNDSTIGSDLGLFTLPKLGLFQMGVFKDDSLGLMMVSFDGNPYGDCEKKDNTTTSVQSLEVQQWNGSKVVLRDLPEDISLTIHTSDVPFNSYMDPFVLLVNKTAAAQFHRFNHTLEDVAVGIELFSEDNRIEGWDLMVAHGKRPTVNNNLAMWSLNGNKTKLFLLESRFLKNEGTYYVKVQGKPSLSSKSEIFNSSYSLRVSTVRCFFWMETIEIWKVDGCRVAAGTSSSEIQCLCNHLTSFAGQVFVVPNVIDVDKLIATAFLELLMPPSSNEIILSIVIAVFCIYILLLICARRLDVHNAKKAQVIKLEDNKRSHRHKYEILVLTGKRKGAGTTADVCCDLVGLDGDSGPRLLRDPNMERFQRSGMDAFLLTTPYQLGELTSIKIWHNNSGSNPSWYVNEVIVRDLSDDSVFVFLCNRWLAVELDDGQVLRELSPAKQDQLQSFSHLFCNGLQNNLCDKHLWFSVFLRPELSSFTAVQRLSCCLALLYCTMLANVVYYEVNDVEPEPPITLQLGPIGLSDLQLYIGLITGAIIFPLHLAIAELFRNIRPSRGRYEKDHAAKKTNERKSAKGYKGDFENIVQWYRAQELDDDEFNSDSVAVGLPPVETVDDQEKTTEWLHRNLSGCAEENFFTGFDQNEWHENNDNYHVSGQTSVELQVDEKFASGPGSINAKKQSLPHWFLYVGWSVVFVVTSLSVLFVILYGLEFGQEKAVQWLVSLMIAFLQDLLVSQPIKSLFVSLINALLIRKEQVPAASLEGSNASDDDENYGRKEEFPEFEPFMQSRYVQHSSINIEPLNLDELKEARALKQREIRMYQILTEVILYVFFLLALCMVSFGQRDPKAFLVAKLIEDTYLGGAYAGTNLNEGDGVDNYWKWIEQGLLPSLSSSNRDWAVGCQPLEEYTIDCNSRLVGGARIRQLRIKPGECQVPGPMRETVSGCNDYYSMFKEDEDAYAEGWERTNKTLNMTTSPWYHRSVTELGGIPVLGVTTAYSGGGYAYDLGVANVTDGNVASLKDNSWIDSRTRAIFVEIAIYNAQLNLFGVATFLTEWIPTNGVLFFNNIKVTRLYRGGNDFDSVMVACEIFLALFFAIFLYSELKKMFRFGKAYFKDPWNWLEISQIILILTGAASLFQRTSHTNIAINIMKANPNQFVSFNQAIAWDELFGYLLAFLVFFANLKFLKLIRFNHRIFLFTKTLCTSAMPLLSFMVVFFIFYIAYSFLFYSFFGAILEEYRSFPATVETLFNTVMGGFDFEILRDNNRYFGPIIFFSFMMIMVMILMNVFLTILMDAFAEVQEEAENIKSEDAEVVDYMLDQFKQFFLRKGKVGDFSENEGSGDCDSAPNEVETCRSESGRETCRSPDENWLEGSHQELIRTVEPLEDSFSSMEKSSDHGQLRPEEYHGQRISPTWPSLASLRRELERCKRMSVGYSNEHPAPVDTQTEYNASCIFTASGDVHEPFDSELTEPVDTCTEYNASCVFTASGDANEPFSRENSAVSHSYHEESSDKASTIFEQPSESADSGMHSPSIEYSQNSPCPTSENSVSVCETARESSSGYCSSFAGTESSKGKSENSLDSEVSHYYELLDVAVDKLRYEDDDVCTSLMSEAVDSDLLHYYDMLERAAKEQILESGDTLEKFDFANYKVRFNNISQKASGENDVESGSCVEPLLSNLLENFASVAISDLQEDQVYEQLLISYVTMLNEISFEPDVSSVERRLRKKFQEKAKWKYTRHMFTQE</sequence>
<reference evidence="22" key="1">
    <citation type="journal article" date="2023" name="G3 (Bethesda)">
        <title>Whole genome assembly and annotation of the endangered Caribbean coral Acropora cervicornis.</title>
        <authorList>
            <person name="Selwyn J.D."/>
            <person name="Vollmer S.V."/>
        </authorList>
    </citation>
    <scope>NUCLEOTIDE SEQUENCE</scope>
    <source>
        <strain evidence="22">K2</strain>
    </source>
</reference>
<keyword evidence="8 17" id="KW-1133">Transmembrane helix</keyword>
<comment type="similarity">
    <text evidence="3">Belongs to the polycystin family.</text>
</comment>
<dbReference type="PROSITE" id="PS50022">
    <property type="entry name" value="FA58C_3"/>
    <property type="match status" value="1"/>
</dbReference>
<keyword evidence="4" id="KW-1003">Cell membrane</keyword>
<keyword evidence="10 17" id="KW-0472">Membrane</keyword>
<evidence type="ECO:0000259" key="18">
    <source>
        <dbReference type="PROSITE" id="PS50022"/>
    </source>
</evidence>
<evidence type="ECO:0000256" key="10">
    <source>
        <dbReference type="ARBA" id="ARBA00023136"/>
    </source>
</evidence>
<dbReference type="CDD" id="cd00057">
    <property type="entry name" value="FA58C"/>
    <property type="match status" value="1"/>
</dbReference>
<dbReference type="InterPro" id="IPR013783">
    <property type="entry name" value="Ig-like_fold"/>
</dbReference>
<accession>A0AAD9QL04</accession>
<dbReference type="FunFam" id="2.60.120.260:FF:000016">
    <property type="entry name" value="Contactin-associated protein-like 4 isoform 1"/>
    <property type="match status" value="1"/>
</dbReference>
<dbReference type="InterPro" id="IPR013122">
    <property type="entry name" value="PKD1_2_channel"/>
</dbReference>
<dbReference type="PANTHER" id="PTHR10877:SF150">
    <property type="entry name" value="REJ DOMAIN-CONTAINING PROTEIN"/>
    <property type="match status" value="1"/>
</dbReference>
<dbReference type="InterPro" id="IPR046338">
    <property type="entry name" value="GAIN_dom_sf"/>
</dbReference>
<dbReference type="Pfam" id="PF08016">
    <property type="entry name" value="PKD_channel"/>
    <property type="match status" value="1"/>
</dbReference>
<evidence type="ECO:0000259" key="19">
    <source>
        <dbReference type="PROSITE" id="PS50093"/>
    </source>
</evidence>
<dbReference type="InterPro" id="IPR022409">
    <property type="entry name" value="PKD/Chitinase_dom"/>
</dbReference>
<evidence type="ECO:0000256" key="14">
    <source>
        <dbReference type="PIRSR" id="PIRSR603915-2"/>
    </source>
</evidence>
<evidence type="ECO:0000256" key="17">
    <source>
        <dbReference type="SAM" id="Phobius"/>
    </source>
</evidence>
<evidence type="ECO:0000256" key="13">
    <source>
        <dbReference type="ARBA" id="ARBA00023273"/>
    </source>
</evidence>
<protein>
    <submittedName>
        <fullName evidence="22">Polycystic kidney disease protein 1-like 2</fullName>
    </submittedName>
</protein>
<feature type="compositionally biased region" description="Polar residues" evidence="16">
    <location>
        <begin position="3217"/>
        <end position="3227"/>
    </location>
</feature>
<name>A0AAD9QL04_ACRCE</name>
<dbReference type="Gene3D" id="1.10.287.70">
    <property type="match status" value="1"/>
</dbReference>
<evidence type="ECO:0000259" key="20">
    <source>
        <dbReference type="PROSITE" id="PS50095"/>
    </source>
</evidence>
<feature type="compositionally biased region" description="Gly residues" evidence="16">
    <location>
        <begin position="1467"/>
        <end position="1488"/>
    </location>
</feature>
<evidence type="ECO:0000256" key="4">
    <source>
        <dbReference type="ARBA" id="ARBA00022475"/>
    </source>
</evidence>
<evidence type="ECO:0000256" key="12">
    <source>
        <dbReference type="ARBA" id="ARBA00023180"/>
    </source>
</evidence>
<evidence type="ECO:0000256" key="6">
    <source>
        <dbReference type="ARBA" id="ARBA00022729"/>
    </source>
</evidence>
<dbReference type="CDD" id="cd00146">
    <property type="entry name" value="PKD"/>
    <property type="match status" value="1"/>
</dbReference>
<feature type="transmembrane region" description="Helical" evidence="17">
    <location>
        <begin position="2804"/>
        <end position="2821"/>
    </location>
</feature>
<feature type="domain" description="PLAT" evidence="20">
    <location>
        <begin position="2009"/>
        <end position="2126"/>
    </location>
</feature>
<dbReference type="InterPro" id="IPR002859">
    <property type="entry name" value="PKD/REJ-like"/>
</dbReference>
<feature type="transmembrane region" description="Helical" evidence="17">
    <location>
        <begin position="2403"/>
        <end position="2420"/>
    </location>
</feature>
<feature type="region of interest" description="Disordered" evidence="16">
    <location>
        <begin position="1416"/>
        <end position="1523"/>
    </location>
</feature>
<feature type="disulfide bond" evidence="14">
    <location>
        <begin position="2617"/>
        <end position="2630"/>
    </location>
</feature>
<dbReference type="SMART" id="SM00308">
    <property type="entry name" value="LH2"/>
    <property type="match status" value="1"/>
</dbReference>
<feature type="transmembrane region" description="Helical" evidence="17">
    <location>
        <begin position="2168"/>
        <end position="2190"/>
    </location>
</feature>
<dbReference type="InterPro" id="IPR000203">
    <property type="entry name" value="GPS"/>
</dbReference>
<dbReference type="PROSITE" id="PS50095">
    <property type="entry name" value="PLAT"/>
    <property type="match status" value="1"/>
</dbReference>
<keyword evidence="11" id="KW-1015">Disulfide bond</keyword>
<feature type="transmembrane region" description="Helical" evidence="17">
    <location>
        <begin position="2215"/>
        <end position="2236"/>
    </location>
</feature>
<feature type="transmembrane region" description="Helical" evidence="17">
    <location>
        <begin position="2508"/>
        <end position="2527"/>
    </location>
</feature>
<feature type="non-terminal residue" evidence="22">
    <location>
        <position position="3426"/>
    </location>
</feature>
<dbReference type="GO" id="GO:0050982">
    <property type="term" value="P:detection of mechanical stimulus"/>
    <property type="evidence" value="ECO:0007669"/>
    <property type="project" value="TreeGrafter"/>
</dbReference>
<dbReference type="InterPro" id="IPR046791">
    <property type="entry name" value="Polycystin_dom"/>
</dbReference>
<dbReference type="InterPro" id="IPR003915">
    <property type="entry name" value="PKD_2"/>
</dbReference>
<dbReference type="Pfam" id="PF02010">
    <property type="entry name" value="REJ"/>
    <property type="match status" value="1"/>
</dbReference>
<dbReference type="PANTHER" id="PTHR10877">
    <property type="entry name" value="POLYCYSTIN FAMILY MEMBER"/>
    <property type="match status" value="1"/>
</dbReference>
<evidence type="ECO:0000256" key="2">
    <source>
        <dbReference type="ARBA" id="ARBA00004651"/>
    </source>
</evidence>
<evidence type="ECO:0000313" key="23">
    <source>
        <dbReference type="Proteomes" id="UP001249851"/>
    </source>
</evidence>
<dbReference type="Pfam" id="PF00801">
    <property type="entry name" value="PKD"/>
    <property type="match status" value="1"/>
</dbReference>
<evidence type="ECO:0000256" key="8">
    <source>
        <dbReference type="ARBA" id="ARBA00022989"/>
    </source>
</evidence>
<evidence type="ECO:0000256" key="16">
    <source>
        <dbReference type="SAM" id="MobiDB-lite"/>
    </source>
</evidence>
<dbReference type="SMART" id="SM00231">
    <property type="entry name" value="FA58C"/>
    <property type="match status" value="1"/>
</dbReference>
<evidence type="ECO:0000256" key="11">
    <source>
        <dbReference type="ARBA" id="ARBA00023157"/>
    </source>
</evidence>
<feature type="domain" description="PKD" evidence="19">
    <location>
        <begin position="217"/>
        <end position="272"/>
    </location>
</feature>
<keyword evidence="9" id="KW-0969">Cilium</keyword>
<dbReference type="Proteomes" id="UP001249851">
    <property type="component" value="Unassembled WGS sequence"/>
</dbReference>
<keyword evidence="7" id="KW-0430">Lectin</keyword>
<feature type="compositionally biased region" description="Low complexity" evidence="16">
    <location>
        <begin position="1489"/>
        <end position="1503"/>
    </location>
</feature>
<reference evidence="22" key="2">
    <citation type="journal article" date="2023" name="Science">
        <title>Genomic signatures of disease resistance in endangered staghorn corals.</title>
        <authorList>
            <person name="Vollmer S.V."/>
            <person name="Selwyn J.D."/>
            <person name="Despard B.A."/>
            <person name="Roesel C.L."/>
        </authorList>
    </citation>
    <scope>NUCLEOTIDE SEQUENCE</scope>
    <source>
        <strain evidence="22">K2</strain>
    </source>
</reference>
<dbReference type="InterPro" id="IPR000421">
    <property type="entry name" value="FA58C"/>
</dbReference>
<dbReference type="InterPro" id="IPR008979">
    <property type="entry name" value="Galactose-bd-like_sf"/>
</dbReference>
<keyword evidence="5 17" id="KW-0812">Transmembrane</keyword>
<evidence type="ECO:0000256" key="7">
    <source>
        <dbReference type="ARBA" id="ARBA00022734"/>
    </source>
</evidence>
<comment type="caution">
    <text evidence="15">Lacks conserved residue(s) required for the propagation of feature annotation.</text>
</comment>
<dbReference type="Pfam" id="PF01825">
    <property type="entry name" value="GPS"/>
    <property type="match status" value="1"/>
</dbReference>
<dbReference type="InterPro" id="IPR042060">
    <property type="entry name" value="PLAT_polycystin1"/>
</dbReference>
<dbReference type="Pfam" id="PF20519">
    <property type="entry name" value="Polycystin_dom"/>
    <property type="match status" value="1"/>
</dbReference>
<dbReference type="InterPro" id="IPR057244">
    <property type="entry name" value="GAIN_B"/>
</dbReference>
<evidence type="ECO:0000256" key="1">
    <source>
        <dbReference type="ARBA" id="ARBA00004138"/>
    </source>
</evidence>
<gene>
    <name evidence="22" type="ORF">P5673_013590</name>
</gene>
<keyword evidence="6" id="KW-0732">Signal</keyword>
<dbReference type="InterPro" id="IPR001024">
    <property type="entry name" value="PLAT/LH2_dom"/>
</dbReference>
<dbReference type="SUPFAM" id="SSF49723">
    <property type="entry name" value="Lipase/lipooxygenase domain (PLAT/LH2 domain)"/>
    <property type="match status" value="1"/>
</dbReference>
<evidence type="ECO:0000256" key="5">
    <source>
        <dbReference type="ARBA" id="ARBA00022692"/>
    </source>
</evidence>
<feature type="transmembrane region" description="Helical" evidence="17">
    <location>
        <begin position="2893"/>
        <end position="2915"/>
    </location>
</feature>
<organism evidence="22 23">
    <name type="scientific">Acropora cervicornis</name>
    <name type="common">Staghorn coral</name>
    <dbReference type="NCBI Taxonomy" id="6130"/>
    <lineage>
        <taxon>Eukaryota</taxon>
        <taxon>Metazoa</taxon>
        <taxon>Cnidaria</taxon>
        <taxon>Anthozoa</taxon>
        <taxon>Hexacorallia</taxon>
        <taxon>Scleractinia</taxon>
        <taxon>Astrocoeniina</taxon>
        <taxon>Acroporidae</taxon>
        <taxon>Acropora</taxon>
    </lineage>
</organism>
<dbReference type="PROSITE" id="PS50093">
    <property type="entry name" value="PKD"/>
    <property type="match status" value="2"/>
</dbReference>
<dbReference type="CDD" id="cd01752">
    <property type="entry name" value="PLAT_polycystin"/>
    <property type="match status" value="1"/>
</dbReference>
<dbReference type="SUPFAM" id="SSF49299">
    <property type="entry name" value="PKD domain"/>
    <property type="match status" value="4"/>
</dbReference>
<dbReference type="PRINTS" id="PR01433">
    <property type="entry name" value="POLYCYSTIN2"/>
</dbReference>
<dbReference type="EMBL" id="JARQWQ010000026">
    <property type="protein sequence ID" value="KAK2563234.1"/>
    <property type="molecule type" value="Genomic_DNA"/>
</dbReference>
<dbReference type="SMART" id="SM00089">
    <property type="entry name" value="PKD"/>
    <property type="match status" value="4"/>
</dbReference>
<comment type="caution">
    <text evidence="22">The sequence shown here is derived from an EMBL/GenBank/DDBJ whole genome shotgun (WGS) entry which is preliminary data.</text>
</comment>
<dbReference type="InterPro" id="IPR000601">
    <property type="entry name" value="PKD_dom"/>
</dbReference>
<dbReference type="SMART" id="SM00303">
    <property type="entry name" value="GPS"/>
    <property type="match status" value="1"/>
</dbReference>
<dbReference type="PROSITE" id="PS50221">
    <property type="entry name" value="GAIN_B"/>
    <property type="match status" value="1"/>
</dbReference>
<feature type="domain" description="GAIN-B" evidence="21">
    <location>
        <begin position="1799"/>
        <end position="1946"/>
    </location>
</feature>
<dbReference type="Gene3D" id="2.60.40.10">
    <property type="entry name" value="Immunoglobulins"/>
    <property type="match status" value="1"/>
</dbReference>
<dbReference type="FunFam" id="1.10.287.70:FF:000086">
    <property type="entry name" value="Polycystic kidney disease 2"/>
    <property type="match status" value="1"/>
</dbReference>
<dbReference type="Gene3D" id="2.60.220.50">
    <property type="match status" value="1"/>
</dbReference>
<feature type="transmembrane region" description="Helical" evidence="17">
    <location>
        <begin position="2853"/>
        <end position="2873"/>
    </location>
</feature>
<dbReference type="InterPro" id="IPR035986">
    <property type="entry name" value="PKD_dom_sf"/>
</dbReference>
<dbReference type="GO" id="GO:0005509">
    <property type="term" value="F:calcium ion binding"/>
    <property type="evidence" value="ECO:0007669"/>
    <property type="project" value="InterPro"/>
</dbReference>
<keyword evidence="23" id="KW-1185">Reference proteome</keyword>
<feature type="compositionally biased region" description="Polar residues" evidence="16">
    <location>
        <begin position="3196"/>
        <end position="3208"/>
    </location>
</feature>
<dbReference type="Gene3D" id="2.60.60.20">
    <property type="entry name" value="PLAT/LH2 domain"/>
    <property type="match status" value="1"/>
</dbReference>
<dbReference type="Gene3D" id="2.60.120.260">
    <property type="entry name" value="Galactose-binding domain-like"/>
    <property type="match status" value="1"/>
</dbReference>
<feature type="transmembrane region" description="Helical" evidence="17">
    <location>
        <begin position="2766"/>
        <end position="2784"/>
    </location>
</feature>
<feature type="compositionally biased region" description="Gly residues" evidence="16">
    <location>
        <begin position="1423"/>
        <end position="1458"/>
    </location>
</feature>
<dbReference type="GO" id="GO:0005262">
    <property type="term" value="F:calcium channel activity"/>
    <property type="evidence" value="ECO:0007669"/>
    <property type="project" value="TreeGrafter"/>
</dbReference>
<dbReference type="GO" id="GO:0005886">
    <property type="term" value="C:plasma membrane"/>
    <property type="evidence" value="ECO:0007669"/>
    <property type="project" value="UniProtKB-SubCell"/>
</dbReference>
<dbReference type="PROSITE" id="PS01286">
    <property type="entry name" value="FA58C_2"/>
    <property type="match status" value="1"/>
</dbReference>
<feature type="transmembrane region" description="Helical" evidence="17">
    <location>
        <begin position="2951"/>
        <end position="2976"/>
    </location>
</feature>
<feature type="transmembrane region" description="Helical" evidence="17">
    <location>
        <begin position="2371"/>
        <end position="2397"/>
    </location>
</feature>
<comment type="subcellular location">
    <subcellularLocation>
        <location evidence="2">Cell membrane</location>
        <topology evidence="2">Multi-pass membrane protein</topology>
    </subcellularLocation>
    <subcellularLocation>
        <location evidence="1">Cell projection</location>
        <location evidence="1">Cilium</location>
    </subcellularLocation>
</comment>
<proteinExistence type="inferred from homology"/>
<feature type="domain" description="F5/8 type C" evidence="18">
    <location>
        <begin position="1"/>
        <end position="142"/>
    </location>
</feature>
<feature type="domain" description="PKD" evidence="19">
    <location>
        <begin position="473"/>
        <end position="531"/>
    </location>
</feature>
<dbReference type="Pfam" id="PF00754">
    <property type="entry name" value="F5_F8_type_C"/>
    <property type="match status" value="1"/>
</dbReference>
<dbReference type="GO" id="GO:0030246">
    <property type="term" value="F:carbohydrate binding"/>
    <property type="evidence" value="ECO:0007669"/>
    <property type="project" value="UniProtKB-KW"/>
</dbReference>
<dbReference type="InterPro" id="IPR036392">
    <property type="entry name" value="PLAT/LH2_dom_sf"/>
</dbReference>
<feature type="region of interest" description="Disordered" evidence="16">
    <location>
        <begin position="1377"/>
        <end position="1400"/>
    </location>
</feature>
<dbReference type="GO" id="GO:0005929">
    <property type="term" value="C:cilium"/>
    <property type="evidence" value="ECO:0007669"/>
    <property type="project" value="UniProtKB-SubCell"/>
</dbReference>
<dbReference type="SUPFAM" id="SSF81324">
    <property type="entry name" value="Voltage-gated potassium channels"/>
    <property type="match status" value="1"/>
</dbReference>
<evidence type="ECO:0000313" key="22">
    <source>
        <dbReference type="EMBL" id="KAK2563234.1"/>
    </source>
</evidence>
<evidence type="ECO:0000256" key="9">
    <source>
        <dbReference type="ARBA" id="ARBA00023069"/>
    </source>
</evidence>
<feature type="transmembrane region" description="Helical" evidence="17">
    <location>
        <begin position="1965"/>
        <end position="1984"/>
    </location>
</feature>
<evidence type="ECO:0000259" key="21">
    <source>
        <dbReference type="PROSITE" id="PS50221"/>
    </source>
</evidence>
<dbReference type="Pfam" id="PF01477">
    <property type="entry name" value="PLAT"/>
    <property type="match status" value="1"/>
</dbReference>